<proteinExistence type="predicted"/>
<evidence type="ECO:0000313" key="1">
    <source>
        <dbReference type="EMBL" id="BCB71045.1"/>
    </source>
</evidence>
<dbReference type="AlphaFoldDB" id="A0A1H8N4Q3"/>
<dbReference type="PANTHER" id="PTHR31902">
    <property type="entry name" value="ACTIN PATCHES DISTAL PROTEIN 1"/>
    <property type="match status" value="1"/>
</dbReference>
<gene>
    <name evidence="1" type="ORF">HMEPL2_13960</name>
    <name evidence="2" type="ORF">SAMN04490369_10593</name>
</gene>
<keyword evidence="4" id="KW-1185">Reference proteome</keyword>
<dbReference type="EMBL" id="FODB01000059">
    <property type="protein sequence ID" value="SEO24550.1"/>
    <property type="molecule type" value="Genomic_DNA"/>
</dbReference>
<dbReference type="Proteomes" id="UP000199493">
    <property type="component" value="Unassembled WGS sequence"/>
</dbReference>
<sequence>MNHTFCADLSREQHDPLAGSAAHAERNLLLSWPRAKWQRKLRHASDMSDSLKQTLDTLADDGLRINLIQQPGMEKYQHQLFLMPERRRFRVARWELEAFFSAFQSGTRLSQWEQPAMRNDLVLCCTHGTKDKCCAKYGYKTFKALASTVAEHPLPFEVWESSHLGGCRLAASVIVLPNVRKYGRITPEQALSFLQAEARQQRFLPGYRGSSQLTPAQQSAEIAALTQLSTEARQPTLALISDHGDDQAREIRFQWRLDQWQGELTVHCQATTLRRVDTCADLAQGPTECTVWHAMVNG</sequence>
<dbReference type="RefSeq" id="WP_054641470.1">
    <property type="nucleotide sequence ID" value="NZ_AP022869.1"/>
</dbReference>
<dbReference type="CDD" id="cd03062">
    <property type="entry name" value="TRX_Fd_Sucrase"/>
    <property type="match status" value="1"/>
</dbReference>
<dbReference type="Gene3D" id="3.40.30.10">
    <property type="entry name" value="Glutaredoxin"/>
    <property type="match status" value="1"/>
</dbReference>
<evidence type="ECO:0008006" key="5">
    <source>
        <dbReference type="Google" id="ProtNLM"/>
    </source>
</evidence>
<evidence type="ECO:0000313" key="4">
    <source>
        <dbReference type="Proteomes" id="UP000501053"/>
    </source>
</evidence>
<accession>A0A6F8XBK1</accession>
<dbReference type="STRING" id="77097.SAMN04490369_10593"/>
<dbReference type="InterPro" id="IPR036249">
    <property type="entry name" value="Thioredoxin-like_sf"/>
</dbReference>
<reference evidence="1 4" key="2">
    <citation type="submission" date="2020-03" db="EMBL/GenBank/DDBJ databases">
        <title>Complete Genome Sequence of Halomonas meridiana strain Eplume2, isolated from hydrothermal-plume in the north east Pacific Ocean.</title>
        <authorList>
            <person name="Kurihara Y."/>
            <person name="Kawai S."/>
            <person name="Sakai A."/>
            <person name="Galipon J."/>
            <person name="Arakawa K."/>
        </authorList>
    </citation>
    <scope>NUCLEOTIDE SEQUENCE [LARGE SCALE GENOMIC DNA]</scope>
    <source>
        <strain evidence="1 4">Eplume2</strain>
    </source>
</reference>
<dbReference type="Proteomes" id="UP000501053">
    <property type="component" value="Chromosome"/>
</dbReference>
<evidence type="ECO:0000313" key="3">
    <source>
        <dbReference type="Proteomes" id="UP000199493"/>
    </source>
</evidence>
<reference evidence="2 3" key="1">
    <citation type="submission" date="2016-10" db="EMBL/GenBank/DDBJ databases">
        <authorList>
            <person name="de Groot N.N."/>
        </authorList>
    </citation>
    <scope>NUCLEOTIDE SEQUENCE [LARGE SCALE GENOMIC DNA]</scope>
    <source>
        <strain evidence="2 3">558</strain>
    </source>
</reference>
<organism evidence="2 3">
    <name type="scientific">Vreelandella aquamarina</name>
    <dbReference type="NCBI Taxonomy" id="77097"/>
    <lineage>
        <taxon>Bacteria</taxon>
        <taxon>Pseudomonadati</taxon>
        <taxon>Pseudomonadota</taxon>
        <taxon>Gammaproteobacteria</taxon>
        <taxon>Oceanospirillales</taxon>
        <taxon>Halomonadaceae</taxon>
        <taxon>Vreelandella</taxon>
    </lineage>
</organism>
<evidence type="ECO:0000313" key="2">
    <source>
        <dbReference type="EMBL" id="SEO24550.1"/>
    </source>
</evidence>
<dbReference type="InterPro" id="IPR009737">
    <property type="entry name" value="Aim32/Apd1-like"/>
</dbReference>
<dbReference type="Pfam" id="PF06999">
    <property type="entry name" value="Suc_Fer-like"/>
    <property type="match status" value="1"/>
</dbReference>
<dbReference type="PANTHER" id="PTHR31902:SF22">
    <property type="entry name" value="SLL1203 PROTEIN"/>
    <property type="match status" value="1"/>
</dbReference>
<accession>A0A1H8N4Q3</accession>
<protein>
    <recommendedName>
        <fullName evidence="5">Sucrase/ferredoxin-like</fullName>
    </recommendedName>
</protein>
<dbReference type="EMBL" id="AP022869">
    <property type="protein sequence ID" value="BCB71045.1"/>
    <property type="molecule type" value="Genomic_DNA"/>
</dbReference>
<dbReference type="SUPFAM" id="SSF52833">
    <property type="entry name" value="Thioredoxin-like"/>
    <property type="match status" value="1"/>
</dbReference>
<name>A0A1H8N4Q3_9GAMM</name>